<reference evidence="1 2" key="1">
    <citation type="submission" date="2015-10" db="EMBL/GenBank/DDBJ databases">
        <title>Full genome of DAOMC 229536 Phialocephala scopiformis, a fungal endophyte of spruce producing the potent anti-insectan compound rugulosin.</title>
        <authorList>
            <consortium name="DOE Joint Genome Institute"/>
            <person name="Walker A.K."/>
            <person name="Frasz S.L."/>
            <person name="Seifert K.A."/>
            <person name="Miller J.D."/>
            <person name="Mondo S.J."/>
            <person name="Labutti K."/>
            <person name="Lipzen A."/>
            <person name="Dockter R."/>
            <person name="Kennedy M."/>
            <person name="Grigoriev I.V."/>
            <person name="Spatafora J.W."/>
        </authorList>
    </citation>
    <scope>NUCLEOTIDE SEQUENCE [LARGE SCALE GENOMIC DNA]</scope>
    <source>
        <strain evidence="1 2">CBS 120377</strain>
    </source>
</reference>
<dbReference type="InParanoid" id="A0A194WWJ6"/>
<keyword evidence="2" id="KW-1185">Reference proteome</keyword>
<dbReference type="EMBL" id="KQ947424">
    <property type="protein sequence ID" value="KUJ12320.1"/>
    <property type="molecule type" value="Genomic_DNA"/>
</dbReference>
<dbReference type="GeneID" id="28823080"/>
<dbReference type="AlphaFoldDB" id="A0A194WWJ6"/>
<evidence type="ECO:0000313" key="1">
    <source>
        <dbReference type="EMBL" id="KUJ12320.1"/>
    </source>
</evidence>
<gene>
    <name evidence="1" type="ORF">LY89DRAFT_673310</name>
</gene>
<sequence>MSIISTTTRSSTPCNVSIFTVSSFYSATETIFPCLHVRMLHEQCGHISTLTIHESPCPRPYYGWVLAPLGSSTLPREPPRIRCEGMEFHVAIEKDKCKNCKAVLALAAGKTMCEKFGWGRATKRKDPVVRRDRERQLDVGEIVKRRAEWKREVDAWKARRFERMQEEARAKGRI</sequence>
<dbReference type="KEGG" id="psco:LY89DRAFT_673310"/>
<dbReference type="RefSeq" id="XP_018066675.1">
    <property type="nucleotide sequence ID" value="XM_018213354.1"/>
</dbReference>
<dbReference type="Proteomes" id="UP000070700">
    <property type="component" value="Unassembled WGS sequence"/>
</dbReference>
<accession>A0A194WWJ6</accession>
<evidence type="ECO:0000313" key="2">
    <source>
        <dbReference type="Proteomes" id="UP000070700"/>
    </source>
</evidence>
<proteinExistence type="predicted"/>
<dbReference type="OrthoDB" id="10326165at2759"/>
<organism evidence="1 2">
    <name type="scientific">Mollisia scopiformis</name>
    <name type="common">Conifer needle endophyte fungus</name>
    <name type="synonym">Phialocephala scopiformis</name>
    <dbReference type="NCBI Taxonomy" id="149040"/>
    <lineage>
        <taxon>Eukaryota</taxon>
        <taxon>Fungi</taxon>
        <taxon>Dikarya</taxon>
        <taxon>Ascomycota</taxon>
        <taxon>Pezizomycotina</taxon>
        <taxon>Leotiomycetes</taxon>
        <taxon>Helotiales</taxon>
        <taxon>Mollisiaceae</taxon>
        <taxon>Mollisia</taxon>
    </lineage>
</organism>
<protein>
    <submittedName>
        <fullName evidence="1">Uncharacterized protein</fullName>
    </submittedName>
</protein>
<name>A0A194WWJ6_MOLSC</name>